<dbReference type="SUPFAM" id="SSF48498">
    <property type="entry name" value="Tetracyclin repressor-like, C-terminal domain"/>
    <property type="match status" value="1"/>
</dbReference>
<dbReference type="InterPro" id="IPR001647">
    <property type="entry name" value="HTH_TetR"/>
</dbReference>
<evidence type="ECO:0000256" key="3">
    <source>
        <dbReference type="ARBA" id="ARBA00023163"/>
    </source>
</evidence>
<keyword evidence="3" id="KW-0804">Transcription</keyword>
<gene>
    <name evidence="6" type="ORF">R3Q59_34240</name>
</gene>
<organism evidence="6 7">
    <name type="scientific">Rhodococcus jostii</name>
    <dbReference type="NCBI Taxonomy" id="132919"/>
    <lineage>
        <taxon>Bacteria</taxon>
        <taxon>Bacillati</taxon>
        <taxon>Actinomycetota</taxon>
        <taxon>Actinomycetes</taxon>
        <taxon>Mycobacteriales</taxon>
        <taxon>Nocardiaceae</taxon>
        <taxon>Rhodococcus</taxon>
    </lineage>
</organism>
<feature type="DNA-binding region" description="H-T-H motif" evidence="4">
    <location>
        <begin position="34"/>
        <end position="53"/>
    </location>
</feature>
<dbReference type="InterPro" id="IPR050109">
    <property type="entry name" value="HTH-type_TetR-like_transc_reg"/>
</dbReference>
<evidence type="ECO:0000313" key="6">
    <source>
        <dbReference type="EMBL" id="MDV6285545.1"/>
    </source>
</evidence>
<dbReference type="PRINTS" id="PR00455">
    <property type="entry name" value="HTHTETR"/>
</dbReference>
<dbReference type="RefSeq" id="WP_317570972.1">
    <property type="nucleotide sequence ID" value="NZ_JAWLKA010000026.1"/>
</dbReference>
<name>A0ABU4CPP6_RHOJO</name>
<dbReference type="PANTHER" id="PTHR30055">
    <property type="entry name" value="HTH-TYPE TRANSCRIPTIONAL REGULATOR RUTR"/>
    <property type="match status" value="1"/>
</dbReference>
<evidence type="ECO:0000256" key="4">
    <source>
        <dbReference type="PROSITE-ProRule" id="PRU00335"/>
    </source>
</evidence>
<dbReference type="Pfam" id="PF00440">
    <property type="entry name" value="TetR_N"/>
    <property type="match status" value="1"/>
</dbReference>
<evidence type="ECO:0000313" key="7">
    <source>
        <dbReference type="Proteomes" id="UP001185737"/>
    </source>
</evidence>
<dbReference type="Gene3D" id="1.10.10.60">
    <property type="entry name" value="Homeodomain-like"/>
    <property type="match status" value="1"/>
</dbReference>
<keyword evidence="7" id="KW-1185">Reference proteome</keyword>
<dbReference type="SUPFAM" id="SSF46689">
    <property type="entry name" value="Homeodomain-like"/>
    <property type="match status" value="1"/>
</dbReference>
<evidence type="ECO:0000256" key="1">
    <source>
        <dbReference type="ARBA" id="ARBA00023015"/>
    </source>
</evidence>
<dbReference type="PANTHER" id="PTHR30055:SF234">
    <property type="entry name" value="HTH-TYPE TRANSCRIPTIONAL REGULATOR BETI"/>
    <property type="match status" value="1"/>
</dbReference>
<protein>
    <submittedName>
        <fullName evidence="6">TetR/AcrR family transcriptional regulator</fullName>
    </submittedName>
</protein>
<keyword evidence="1" id="KW-0805">Transcription regulation</keyword>
<proteinExistence type="predicted"/>
<evidence type="ECO:0000259" key="5">
    <source>
        <dbReference type="PROSITE" id="PS50977"/>
    </source>
</evidence>
<dbReference type="Gene3D" id="1.10.357.10">
    <property type="entry name" value="Tetracycline Repressor, domain 2"/>
    <property type="match status" value="1"/>
</dbReference>
<sequence length="223" mass="23949">MQMTEQDPRRQRSRARLLDAATTLLARGGTDAVTIDAVTKLANVARATLYRHFGNGTELVAAAFGRLLPPAPTVPADGDLRDRLVELMVSQAKLIESAPMNVTAMCWLGMGPALDDYSSATAVESDKPELRTLRQTIVEQYRAAFDQVFGTGEAAERLGEFDYDLALAQLIGPLVFTRLATLTPLGRTACEQIVDDFLAARAAQVAAGPAKPTLLEIPPAQAL</sequence>
<keyword evidence="2 4" id="KW-0238">DNA-binding</keyword>
<dbReference type="InterPro" id="IPR036271">
    <property type="entry name" value="Tet_transcr_reg_TetR-rel_C_sf"/>
</dbReference>
<dbReference type="EMBL" id="JAWLKA010000026">
    <property type="protein sequence ID" value="MDV6285545.1"/>
    <property type="molecule type" value="Genomic_DNA"/>
</dbReference>
<evidence type="ECO:0000256" key="2">
    <source>
        <dbReference type="ARBA" id="ARBA00023125"/>
    </source>
</evidence>
<reference evidence="6 7" key="1">
    <citation type="submission" date="2023-10" db="EMBL/GenBank/DDBJ databases">
        <title>Development of a sustainable strategy for remediation of hydrocarbon-contaminated territories based on the waste exchange concept.</title>
        <authorList>
            <person name="Krivoruchko A."/>
        </authorList>
    </citation>
    <scope>NUCLEOTIDE SEQUENCE [LARGE SCALE GENOMIC DNA]</scope>
    <source>
        <strain evidence="6 7">IEGM 60</strain>
    </source>
</reference>
<dbReference type="Proteomes" id="UP001185737">
    <property type="component" value="Unassembled WGS sequence"/>
</dbReference>
<feature type="domain" description="HTH tetR-type" evidence="5">
    <location>
        <begin position="11"/>
        <end position="71"/>
    </location>
</feature>
<dbReference type="InterPro" id="IPR009057">
    <property type="entry name" value="Homeodomain-like_sf"/>
</dbReference>
<accession>A0ABU4CPP6</accession>
<comment type="caution">
    <text evidence="6">The sequence shown here is derived from an EMBL/GenBank/DDBJ whole genome shotgun (WGS) entry which is preliminary data.</text>
</comment>
<dbReference type="PROSITE" id="PS50977">
    <property type="entry name" value="HTH_TETR_2"/>
    <property type="match status" value="1"/>
</dbReference>